<dbReference type="PANTHER" id="PTHR20930">
    <property type="entry name" value="OVARIAN CARCINOMA ANTIGEN CA125-RELATED"/>
    <property type="match status" value="1"/>
</dbReference>
<feature type="domain" description="Nbr1 FW" evidence="1">
    <location>
        <begin position="179"/>
        <end position="271"/>
    </location>
</feature>
<gene>
    <name evidence="2" type="ORF">EIN_118100</name>
</gene>
<dbReference type="Proteomes" id="UP000014680">
    <property type="component" value="Unassembled WGS sequence"/>
</dbReference>
<dbReference type="EMBL" id="KB206391">
    <property type="protein sequence ID" value="ELP92236.1"/>
    <property type="molecule type" value="Genomic_DNA"/>
</dbReference>
<dbReference type="PANTHER" id="PTHR20930:SF0">
    <property type="entry name" value="PROTEIN ILRUN"/>
    <property type="match status" value="1"/>
</dbReference>
<evidence type="ECO:0000313" key="3">
    <source>
        <dbReference type="Proteomes" id="UP000014680"/>
    </source>
</evidence>
<sequence>MEKQFLVDAECGKETHRVVIDQTVLKWTLFQKRMSKAFRQLPPVYVMIYCGVNGTTLVNDQETYLKFYVESFGIVKVHLGQKERLKITKQELVEWLTKTVAVKCLSDKERKEEVFWSELSNLFEDNEVQHAGKVLVDIVNKKCKTVTQEDVERVKEEEKELTVKYHMVFLRHVTFIYPTNVKKMTKHIKVWRVKNNGNWQWPKGCYVGYWNGTKISPEKSTFPIQPIIGANQIEVAFEFSVENEGNCSTECRLFTPDGLPFGDVLKIDCVVI</sequence>
<dbReference type="VEuPathDB" id="AmoebaDB:EIN_118100"/>
<dbReference type="InterPro" id="IPR013783">
    <property type="entry name" value="Ig-like_fold"/>
</dbReference>
<dbReference type="KEGG" id="eiv:EIN_118100"/>
<organism evidence="2 3">
    <name type="scientific">Entamoeba invadens IP1</name>
    <dbReference type="NCBI Taxonomy" id="370355"/>
    <lineage>
        <taxon>Eukaryota</taxon>
        <taxon>Amoebozoa</taxon>
        <taxon>Evosea</taxon>
        <taxon>Archamoebae</taxon>
        <taxon>Mastigamoebida</taxon>
        <taxon>Entamoebidae</taxon>
        <taxon>Entamoeba</taxon>
    </lineage>
</organism>
<reference evidence="2 3" key="1">
    <citation type="submission" date="2012-10" db="EMBL/GenBank/DDBJ databases">
        <authorList>
            <person name="Zafar N."/>
            <person name="Inman J."/>
            <person name="Hall N."/>
            <person name="Lorenzi H."/>
            <person name="Caler E."/>
        </authorList>
    </citation>
    <scope>NUCLEOTIDE SEQUENCE [LARGE SCALE GENOMIC DNA]</scope>
    <source>
        <strain evidence="2 3">IP1</strain>
    </source>
</reference>
<protein>
    <recommendedName>
        <fullName evidence="1">Nbr1 FW domain-containing protein</fullName>
    </recommendedName>
</protein>
<proteinExistence type="predicted"/>
<dbReference type="GeneID" id="14891235"/>
<dbReference type="Pfam" id="PF16158">
    <property type="entry name" value="N_BRCA1_IG"/>
    <property type="match status" value="1"/>
</dbReference>
<dbReference type="InterPro" id="IPR032350">
    <property type="entry name" value="Nbr1_FW"/>
</dbReference>
<name>L7FNP0_ENTIV</name>
<dbReference type="OMA" id="ECGKETH"/>
<dbReference type="AlphaFoldDB" id="L7FNP0"/>
<accession>L7FNP0</accession>
<dbReference type="Gene3D" id="2.60.40.10">
    <property type="entry name" value="Immunoglobulins"/>
    <property type="match status" value="1"/>
</dbReference>
<evidence type="ECO:0000313" key="2">
    <source>
        <dbReference type="EMBL" id="ELP92236.1"/>
    </source>
</evidence>
<dbReference type="OrthoDB" id="20017at2759"/>
<dbReference type="CDD" id="cd14947">
    <property type="entry name" value="NBR1_like"/>
    <property type="match status" value="1"/>
</dbReference>
<keyword evidence="3" id="KW-1185">Reference proteome</keyword>
<dbReference type="RefSeq" id="XP_004259007.1">
    <property type="nucleotide sequence ID" value="XM_004258959.1"/>
</dbReference>
<evidence type="ECO:0000259" key="1">
    <source>
        <dbReference type="Pfam" id="PF16158"/>
    </source>
</evidence>